<organism evidence="1 2">
    <name type="scientific">Rhododendron molle</name>
    <name type="common">Chinese azalea</name>
    <name type="synonym">Azalea mollis</name>
    <dbReference type="NCBI Taxonomy" id="49168"/>
    <lineage>
        <taxon>Eukaryota</taxon>
        <taxon>Viridiplantae</taxon>
        <taxon>Streptophyta</taxon>
        <taxon>Embryophyta</taxon>
        <taxon>Tracheophyta</taxon>
        <taxon>Spermatophyta</taxon>
        <taxon>Magnoliopsida</taxon>
        <taxon>eudicotyledons</taxon>
        <taxon>Gunneridae</taxon>
        <taxon>Pentapetalae</taxon>
        <taxon>asterids</taxon>
        <taxon>Ericales</taxon>
        <taxon>Ericaceae</taxon>
        <taxon>Ericoideae</taxon>
        <taxon>Rhodoreae</taxon>
        <taxon>Rhododendron</taxon>
    </lineage>
</organism>
<accession>A0ACC0M1M1</accession>
<sequence length="577" mass="64142">MVTPAGVVRGIEDRRGSLWEPAGPAEKLECPLVTEGCINALRGIGSSMTIKQADVPTESSRGRGNHHGTRVPSLALWKDQTHPGNISATGDSGGGRSRGKLREIHTIATGRDLAPAGIGEFLVAWWLGMEVTPRGIKLSRGEAPAGGLVSPRPGGVEEAGEELFFQTEDTVAAEEPVGLEPLQALFHFFLLIVTETVAKMEKTIGPSKPIFIGVAGVALLMLLLSFSPFTRYPNMFDMAKTTILPGKDGAATEDCATVSYQGLNLGHDPADQTFYDDPTLSYSMGTPVDNWDEKRREWLKHHPSFATGAEDRVFVLTGSQPSPCKNPIGDHFNLRLFKNKLPLEKYKDHNLVVHGWSFLVYEKKSWGAVNAGVFFIRNCQWSMEFLEVWAEMGPQTPNYEKWGQILTSTMSDKMDPESDDQSALVYLLLKEKETWGKKIYIESEYDLSGYWVDIINSLDDIINNYARIEKGVTELRRRHAEKVSEHYAAEMRDAVANLRGDGGGRKWPFTTHFTVCRPCSGLHWGYTDEQCWGGMEKALNFADNQVLRNYGFVRPDLLNMSSLLPLPFGFASYNNEK</sequence>
<dbReference type="Proteomes" id="UP001062846">
    <property type="component" value="Chromosome 10"/>
</dbReference>
<reference evidence="1" key="1">
    <citation type="submission" date="2022-02" db="EMBL/GenBank/DDBJ databases">
        <title>Plant Genome Project.</title>
        <authorList>
            <person name="Zhang R.-G."/>
        </authorList>
    </citation>
    <scope>NUCLEOTIDE SEQUENCE</scope>
    <source>
        <strain evidence="1">AT1</strain>
    </source>
</reference>
<evidence type="ECO:0000313" key="2">
    <source>
        <dbReference type="Proteomes" id="UP001062846"/>
    </source>
</evidence>
<dbReference type="EMBL" id="CM046397">
    <property type="protein sequence ID" value="KAI8534780.1"/>
    <property type="molecule type" value="Genomic_DNA"/>
</dbReference>
<comment type="caution">
    <text evidence="1">The sequence shown here is derived from an EMBL/GenBank/DDBJ whole genome shotgun (WGS) entry which is preliminary data.</text>
</comment>
<proteinExistence type="predicted"/>
<keyword evidence="2" id="KW-1185">Reference proteome</keyword>
<protein>
    <submittedName>
        <fullName evidence="1">Uncharacterized protein</fullName>
    </submittedName>
</protein>
<name>A0ACC0M1M1_RHOML</name>
<gene>
    <name evidence="1" type="ORF">RHMOL_Rhmol10G0123400</name>
</gene>
<evidence type="ECO:0000313" key="1">
    <source>
        <dbReference type="EMBL" id="KAI8534780.1"/>
    </source>
</evidence>